<sequence length="155" mass="15645">MRFISTVVAASLGLAAAGPSLADGASPKAMKAKAPDAVFERDEPARASLALTREGAVWRVAFRAGGVPNGAATAADCELQAFGPQDADGVIAARLVPSEGELNVITAADIGATAPVIQVRVGPEGVFVEDSGAAGRFCGLGSDIDGFYRRIGDSD</sequence>
<name>A0ABX7SJC4_9CAUL</name>
<proteinExistence type="predicted"/>
<dbReference type="RefSeq" id="WP_207824459.1">
    <property type="nucleotide sequence ID" value="NZ_CP062006.1"/>
</dbReference>
<evidence type="ECO:0000256" key="1">
    <source>
        <dbReference type="SAM" id="SignalP"/>
    </source>
</evidence>
<keyword evidence="3" id="KW-1185">Reference proteome</keyword>
<dbReference type="Proteomes" id="UP000663942">
    <property type="component" value="Chromosome"/>
</dbReference>
<evidence type="ECO:0000313" key="2">
    <source>
        <dbReference type="EMBL" id="QTC87789.1"/>
    </source>
</evidence>
<keyword evidence="1" id="KW-0732">Signal</keyword>
<dbReference type="EMBL" id="CP062006">
    <property type="protein sequence ID" value="QTC87789.1"/>
    <property type="molecule type" value="Genomic_DNA"/>
</dbReference>
<evidence type="ECO:0000313" key="3">
    <source>
        <dbReference type="Proteomes" id="UP000663942"/>
    </source>
</evidence>
<protein>
    <submittedName>
        <fullName evidence="2">Uncharacterized protein</fullName>
    </submittedName>
</protein>
<reference evidence="2 3" key="1">
    <citation type="submission" date="2020-09" db="EMBL/GenBank/DDBJ databases">
        <title>Brevundimonas sp. LVF1 isolated from an oligotrophic pond in Goettingen, Germany.</title>
        <authorList>
            <person name="Friedrich I."/>
            <person name="Klassen A."/>
            <person name="Neubauer H."/>
            <person name="Schneider D."/>
            <person name="Hertel R."/>
            <person name="Daniel R."/>
        </authorList>
    </citation>
    <scope>NUCLEOTIDE SEQUENCE [LARGE SCALE GENOMIC DNA]</scope>
    <source>
        <strain evidence="2 3">LVF1</strain>
    </source>
</reference>
<feature type="chain" id="PRO_5046444821" evidence="1">
    <location>
        <begin position="23"/>
        <end position="155"/>
    </location>
</feature>
<feature type="signal peptide" evidence="1">
    <location>
        <begin position="1"/>
        <end position="22"/>
    </location>
</feature>
<accession>A0ABX7SJC4</accession>
<gene>
    <name evidence="2" type="ORF">IFE19_17235</name>
</gene>
<organism evidence="2 3">
    <name type="scientific">Brevundimonas pondensis</name>
    <dbReference type="NCBI Taxonomy" id="2774189"/>
    <lineage>
        <taxon>Bacteria</taxon>
        <taxon>Pseudomonadati</taxon>
        <taxon>Pseudomonadota</taxon>
        <taxon>Alphaproteobacteria</taxon>
        <taxon>Caulobacterales</taxon>
        <taxon>Caulobacteraceae</taxon>
        <taxon>Brevundimonas</taxon>
    </lineage>
</organism>